<keyword evidence="1" id="KW-0472">Membrane</keyword>
<dbReference type="EMBL" id="JBHSDC010000027">
    <property type="protein sequence ID" value="MFC4232934.1"/>
    <property type="molecule type" value="Genomic_DNA"/>
</dbReference>
<gene>
    <name evidence="2" type="ORF">ACFOW1_13610</name>
</gene>
<protein>
    <submittedName>
        <fullName evidence="2">Uncharacterized protein</fullName>
    </submittedName>
</protein>
<evidence type="ECO:0000313" key="2">
    <source>
        <dbReference type="EMBL" id="MFC4232934.1"/>
    </source>
</evidence>
<comment type="caution">
    <text evidence="2">The sequence shown here is derived from an EMBL/GenBank/DDBJ whole genome shotgun (WGS) entry which is preliminary data.</text>
</comment>
<reference evidence="3" key="1">
    <citation type="journal article" date="2019" name="Int. J. Syst. Evol. Microbiol.">
        <title>The Global Catalogue of Microorganisms (GCM) 10K type strain sequencing project: providing services to taxonomists for standard genome sequencing and annotation.</title>
        <authorList>
            <consortium name="The Broad Institute Genomics Platform"/>
            <consortium name="The Broad Institute Genome Sequencing Center for Infectious Disease"/>
            <person name="Wu L."/>
            <person name="Ma J."/>
        </authorList>
    </citation>
    <scope>NUCLEOTIDE SEQUENCE [LARGE SCALE GENOMIC DNA]</scope>
    <source>
        <strain evidence="3">CECT 8010</strain>
    </source>
</reference>
<organism evidence="2 3">
    <name type="scientific">Parasediminibacterium paludis</name>
    <dbReference type="NCBI Taxonomy" id="908966"/>
    <lineage>
        <taxon>Bacteria</taxon>
        <taxon>Pseudomonadati</taxon>
        <taxon>Bacteroidota</taxon>
        <taxon>Chitinophagia</taxon>
        <taxon>Chitinophagales</taxon>
        <taxon>Chitinophagaceae</taxon>
        <taxon>Parasediminibacterium</taxon>
    </lineage>
</organism>
<keyword evidence="3" id="KW-1185">Reference proteome</keyword>
<evidence type="ECO:0000256" key="1">
    <source>
        <dbReference type="SAM" id="Phobius"/>
    </source>
</evidence>
<evidence type="ECO:0000313" key="3">
    <source>
        <dbReference type="Proteomes" id="UP001595906"/>
    </source>
</evidence>
<feature type="transmembrane region" description="Helical" evidence="1">
    <location>
        <begin position="57"/>
        <end position="78"/>
    </location>
</feature>
<dbReference type="RefSeq" id="WP_379014983.1">
    <property type="nucleotide sequence ID" value="NZ_JBHSDC010000027.1"/>
</dbReference>
<name>A0ABV8Q0V9_9BACT</name>
<keyword evidence="1" id="KW-1133">Transmembrane helix</keyword>
<keyword evidence="1" id="KW-0812">Transmembrane</keyword>
<sequence>MIKIIDVFNEAYYSLSQHHKPDFECTANVALNLPFAINPNIEVEIEGSNTALDLNDIVHISFGVIAVIGAALLITEILTGGDI</sequence>
<dbReference type="Proteomes" id="UP001595906">
    <property type="component" value="Unassembled WGS sequence"/>
</dbReference>
<proteinExistence type="predicted"/>
<accession>A0ABV8Q0V9</accession>